<dbReference type="EMBL" id="BAAAFN010000006">
    <property type="protein sequence ID" value="GAA0221072.1"/>
    <property type="molecule type" value="Genomic_DNA"/>
</dbReference>
<dbReference type="Gene3D" id="3.90.79.10">
    <property type="entry name" value="Nucleoside Triphosphate Pyrophosphohydrolase"/>
    <property type="match status" value="1"/>
</dbReference>
<feature type="region of interest" description="Disordered" evidence="7">
    <location>
        <begin position="247"/>
        <end position="272"/>
    </location>
</feature>
<accession>A0ABN0TGF5</accession>
<dbReference type="Pfam" id="PF00293">
    <property type="entry name" value="NUDIX"/>
    <property type="match status" value="1"/>
</dbReference>
<dbReference type="InterPro" id="IPR045121">
    <property type="entry name" value="CoAse"/>
</dbReference>
<keyword evidence="5" id="KW-0460">Magnesium</keyword>
<gene>
    <name evidence="9" type="ORF">GCM10009125_07690</name>
</gene>
<dbReference type="PROSITE" id="PS51462">
    <property type="entry name" value="NUDIX"/>
    <property type="match status" value="1"/>
</dbReference>
<evidence type="ECO:0000256" key="6">
    <source>
        <dbReference type="ARBA" id="ARBA00023211"/>
    </source>
</evidence>
<evidence type="ECO:0000259" key="8">
    <source>
        <dbReference type="PROSITE" id="PS51462"/>
    </source>
</evidence>
<dbReference type="PANTHER" id="PTHR12992:SF11">
    <property type="entry name" value="MITOCHONDRIAL COENZYME A DIPHOSPHATASE NUDT8"/>
    <property type="match status" value="1"/>
</dbReference>
<organism evidence="9 10">
    <name type="scientific">Castellaniella daejeonensis</name>
    <dbReference type="NCBI Taxonomy" id="659013"/>
    <lineage>
        <taxon>Bacteria</taxon>
        <taxon>Pseudomonadati</taxon>
        <taxon>Pseudomonadota</taxon>
        <taxon>Betaproteobacteria</taxon>
        <taxon>Burkholderiales</taxon>
        <taxon>Alcaligenaceae</taxon>
        <taxon>Castellaniella</taxon>
    </lineage>
</organism>
<feature type="region of interest" description="Disordered" evidence="7">
    <location>
        <begin position="1"/>
        <end position="21"/>
    </location>
</feature>
<dbReference type="CDD" id="cd03426">
    <property type="entry name" value="NUDIX_CoAse_Nudt7"/>
    <property type="match status" value="1"/>
</dbReference>
<sequence length="272" mass="29827">MSYRLPGSDGDRATSFDPQVQPVLPSAPLPVLPSECLQLDYIRRAFQRPVDWRVEPLFAQAFDPGGALHVQARQAAVLMPLVQREAGLHVLFTRRAAHLHHHAGQVSFPGGRIESSDRDPIAAALRETREEIGVDRRFVHVIGTQPTLLTTTQFLMTPVIGELLPGFHVRPDESEVAEVFEVPLEILMDPGRHVLHRLETALGHGRCYFSIRWESHFIWGATAVLIRNFYRFLSASQGILIADAGKPAEGGLPPGPGSGIGSGRPPAGSGRR</sequence>
<evidence type="ECO:0000313" key="10">
    <source>
        <dbReference type="Proteomes" id="UP001501176"/>
    </source>
</evidence>
<protein>
    <recommendedName>
        <fullName evidence="8">Nudix hydrolase domain-containing protein</fullName>
    </recommendedName>
</protein>
<evidence type="ECO:0000256" key="2">
    <source>
        <dbReference type="ARBA" id="ARBA00001946"/>
    </source>
</evidence>
<reference evidence="9 10" key="1">
    <citation type="journal article" date="2019" name="Int. J. Syst. Evol. Microbiol.">
        <title>The Global Catalogue of Microorganisms (GCM) 10K type strain sequencing project: providing services to taxonomists for standard genome sequencing and annotation.</title>
        <authorList>
            <consortium name="The Broad Institute Genomics Platform"/>
            <consortium name="The Broad Institute Genome Sequencing Center for Infectious Disease"/>
            <person name="Wu L."/>
            <person name="Ma J."/>
        </authorList>
    </citation>
    <scope>NUCLEOTIDE SEQUENCE [LARGE SCALE GENOMIC DNA]</scope>
    <source>
        <strain evidence="9 10">JCM 16240</strain>
    </source>
</reference>
<dbReference type="RefSeq" id="WP_325125931.1">
    <property type="nucleotide sequence ID" value="NZ_BAAAFN010000006.1"/>
</dbReference>
<keyword evidence="10" id="KW-1185">Reference proteome</keyword>
<dbReference type="InterPro" id="IPR015797">
    <property type="entry name" value="NUDIX_hydrolase-like_dom_sf"/>
</dbReference>
<evidence type="ECO:0000256" key="4">
    <source>
        <dbReference type="ARBA" id="ARBA00022801"/>
    </source>
</evidence>
<dbReference type="Proteomes" id="UP001501176">
    <property type="component" value="Unassembled WGS sequence"/>
</dbReference>
<comment type="caution">
    <text evidence="9">The sequence shown here is derived from an EMBL/GenBank/DDBJ whole genome shotgun (WGS) entry which is preliminary data.</text>
</comment>
<keyword evidence="6" id="KW-0464">Manganese</keyword>
<dbReference type="NCBIfam" id="NF007980">
    <property type="entry name" value="PRK10707.1"/>
    <property type="match status" value="1"/>
</dbReference>
<dbReference type="PANTHER" id="PTHR12992">
    <property type="entry name" value="NUDIX HYDROLASE"/>
    <property type="match status" value="1"/>
</dbReference>
<comment type="cofactor">
    <cofactor evidence="2">
        <name>Mg(2+)</name>
        <dbReference type="ChEBI" id="CHEBI:18420"/>
    </cofactor>
</comment>
<evidence type="ECO:0000256" key="5">
    <source>
        <dbReference type="ARBA" id="ARBA00022842"/>
    </source>
</evidence>
<evidence type="ECO:0000256" key="7">
    <source>
        <dbReference type="SAM" id="MobiDB-lite"/>
    </source>
</evidence>
<feature type="domain" description="Nudix hydrolase" evidence="8">
    <location>
        <begin position="72"/>
        <end position="215"/>
    </location>
</feature>
<feature type="compositionally biased region" description="Low complexity" evidence="7">
    <location>
        <begin position="263"/>
        <end position="272"/>
    </location>
</feature>
<evidence type="ECO:0000256" key="3">
    <source>
        <dbReference type="ARBA" id="ARBA00022723"/>
    </source>
</evidence>
<name>A0ABN0TGF5_9BURK</name>
<evidence type="ECO:0000313" key="9">
    <source>
        <dbReference type="EMBL" id="GAA0221072.1"/>
    </source>
</evidence>
<dbReference type="InterPro" id="IPR000086">
    <property type="entry name" value="NUDIX_hydrolase_dom"/>
</dbReference>
<keyword evidence="4" id="KW-0378">Hydrolase</keyword>
<dbReference type="SUPFAM" id="SSF55811">
    <property type="entry name" value="Nudix"/>
    <property type="match status" value="1"/>
</dbReference>
<evidence type="ECO:0000256" key="1">
    <source>
        <dbReference type="ARBA" id="ARBA00001936"/>
    </source>
</evidence>
<comment type="cofactor">
    <cofactor evidence="1">
        <name>Mn(2+)</name>
        <dbReference type="ChEBI" id="CHEBI:29035"/>
    </cofactor>
</comment>
<keyword evidence="3" id="KW-0479">Metal-binding</keyword>
<proteinExistence type="predicted"/>